<dbReference type="InterPro" id="IPR010559">
    <property type="entry name" value="Sig_transdc_His_kin_internal"/>
</dbReference>
<gene>
    <name evidence="3" type="ORF">SAMN05444362_10199</name>
</gene>
<evidence type="ECO:0000259" key="2">
    <source>
        <dbReference type="Pfam" id="PF06580"/>
    </source>
</evidence>
<evidence type="ECO:0000313" key="3">
    <source>
        <dbReference type="EMBL" id="SHE33262.1"/>
    </source>
</evidence>
<dbReference type="EMBL" id="FQUC01000001">
    <property type="protein sequence ID" value="SHE33262.1"/>
    <property type="molecule type" value="Genomic_DNA"/>
</dbReference>
<sequence length="347" mass="40111">MNQQLFIYKFLIDSKFRIWRHIFVTVFFILISFNQSVVTYQDIMPVLGNKGYGLIVLLTVLVFLATFNLTLYFFIPKYLLTGKYIRFTAVIILCAIIYTSIPNIVLASVYGKQYLFSMAAFFDYMSNLSVYTLAILGTIIPVFIKNWLLSRQRVNLLEKKQLSSQIEQLKEQVNPTSFFTILDRIGALVKTDPTRASSILMKLSKLLRYQLYDCNRKEVLLVAEINFLNNYLELERLSLPAFTYTITTKGDIQSVLIAPSILLPFIQCCTKDLEDVDKKGNLDIVIDVNKNITVSLTLPDKHDNDCLKEELRCVRDRLNLVYTNDQYHLDINREADNAVIKLTLNKE</sequence>
<dbReference type="STRING" id="1346286.SAMN05444362_10199"/>
<keyword evidence="4" id="KW-1185">Reference proteome</keyword>
<protein>
    <submittedName>
        <fullName evidence="3">Histidine kinase</fullName>
    </submittedName>
</protein>
<dbReference type="RefSeq" id="WP_062175220.1">
    <property type="nucleotide sequence ID" value="NZ_BBXL01000001.1"/>
</dbReference>
<keyword evidence="3" id="KW-0418">Kinase</keyword>
<keyword evidence="1" id="KW-1133">Transmembrane helix</keyword>
<dbReference type="GO" id="GO:0016020">
    <property type="term" value="C:membrane"/>
    <property type="evidence" value="ECO:0007669"/>
    <property type="project" value="InterPro"/>
</dbReference>
<keyword evidence="3" id="KW-0808">Transferase</keyword>
<reference evidence="4" key="1">
    <citation type="submission" date="2016-11" db="EMBL/GenBank/DDBJ databases">
        <authorList>
            <person name="Varghese N."/>
            <person name="Submissions S."/>
        </authorList>
    </citation>
    <scope>NUCLEOTIDE SEQUENCE [LARGE SCALE GENOMIC DNA]</scope>
    <source>
        <strain evidence="4">DSM 27370</strain>
    </source>
</reference>
<keyword evidence="1" id="KW-0472">Membrane</keyword>
<dbReference type="InterPro" id="IPR050640">
    <property type="entry name" value="Bact_2-comp_sensor_kinase"/>
</dbReference>
<dbReference type="OrthoDB" id="9809908at2"/>
<feature type="transmembrane region" description="Helical" evidence="1">
    <location>
        <begin position="130"/>
        <end position="149"/>
    </location>
</feature>
<dbReference type="PANTHER" id="PTHR34220:SF7">
    <property type="entry name" value="SENSOR HISTIDINE KINASE YPDA"/>
    <property type="match status" value="1"/>
</dbReference>
<feature type="domain" description="Signal transduction histidine kinase internal region" evidence="2">
    <location>
        <begin position="165"/>
        <end position="238"/>
    </location>
</feature>
<proteinExistence type="predicted"/>
<organism evidence="3 4">
    <name type="scientific">Dysgonomonas macrotermitis</name>
    <dbReference type="NCBI Taxonomy" id="1346286"/>
    <lineage>
        <taxon>Bacteria</taxon>
        <taxon>Pseudomonadati</taxon>
        <taxon>Bacteroidota</taxon>
        <taxon>Bacteroidia</taxon>
        <taxon>Bacteroidales</taxon>
        <taxon>Dysgonomonadaceae</taxon>
        <taxon>Dysgonomonas</taxon>
    </lineage>
</organism>
<evidence type="ECO:0000313" key="4">
    <source>
        <dbReference type="Proteomes" id="UP000184480"/>
    </source>
</evidence>
<accession>A0A1M4SM74</accession>
<dbReference type="GO" id="GO:0000155">
    <property type="term" value="F:phosphorelay sensor kinase activity"/>
    <property type="evidence" value="ECO:0007669"/>
    <property type="project" value="InterPro"/>
</dbReference>
<dbReference type="Pfam" id="PF06580">
    <property type="entry name" value="His_kinase"/>
    <property type="match status" value="1"/>
</dbReference>
<name>A0A1M4SM74_9BACT</name>
<feature type="transmembrane region" description="Helical" evidence="1">
    <location>
        <begin position="87"/>
        <end position="110"/>
    </location>
</feature>
<dbReference type="Proteomes" id="UP000184480">
    <property type="component" value="Unassembled WGS sequence"/>
</dbReference>
<keyword evidence="1" id="KW-0812">Transmembrane</keyword>
<feature type="transmembrane region" description="Helical" evidence="1">
    <location>
        <begin position="52"/>
        <end position="75"/>
    </location>
</feature>
<dbReference type="PANTHER" id="PTHR34220">
    <property type="entry name" value="SENSOR HISTIDINE KINASE YPDA"/>
    <property type="match status" value="1"/>
</dbReference>
<feature type="transmembrane region" description="Helical" evidence="1">
    <location>
        <begin position="21"/>
        <end position="40"/>
    </location>
</feature>
<evidence type="ECO:0000256" key="1">
    <source>
        <dbReference type="SAM" id="Phobius"/>
    </source>
</evidence>
<dbReference type="AlphaFoldDB" id="A0A1M4SM74"/>